<gene>
    <name evidence="10" type="ORF">GCM10011506_45030</name>
</gene>
<evidence type="ECO:0000256" key="1">
    <source>
        <dbReference type="ARBA" id="ARBA00022448"/>
    </source>
</evidence>
<keyword evidence="11" id="KW-1185">Reference proteome</keyword>
<comment type="caution">
    <text evidence="10">The sequence shown here is derived from an EMBL/GenBank/DDBJ whole genome shotgun (WGS) entry which is preliminary data.</text>
</comment>
<keyword evidence="5" id="KW-0067">ATP-binding</keyword>
<keyword evidence="3" id="KW-0410">Iron transport</keyword>
<accession>A0ABQ1N578</accession>
<dbReference type="PANTHER" id="PTHR42781">
    <property type="entry name" value="SPERMIDINE/PUTRESCINE IMPORT ATP-BINDING PROTEIN POTA"/>
    <property type="match status" value="1"/>
</dbReference>
<dbReference type="Proteomes" id="UP000636010">
    <property type="component" value="Unassembled WGS sequence"/>
</dbReference>
<keyword evidence="6" id="KW-0408">Iron</keyword>
<dbReference type="Gene3D" id="3.40.50.300">
    <property type="entry name" value="P-loop containing nucleotide triphosphate hydrolases"/>
    <property type="match status" value="1"/>
</dbReference>
<name>A0ABQ1N578_9BACT</name>
<dbReference type="InterPro" id="IPR027417">
    <property type="entry name" value="P-loop_NTPase"/>
</dbReference>
<dbReference type="InterPro" id="IPR003593">
    <property type="entry name" value="AAA+_ATPase"/>
</dbReference>
<evidence type="ECO:0000256" key="4">
    <source>
        <dbReference type="ARBA" id="ARBA00022741"/>
    </source>
</evidence>
<dbReference type="PANTHER" id="PTHR42781:SF4">
    <property type="entry name" value="SPERMIDINE_PUTRESCINE IMPORT ATP-BINDING PROTEIN POTA"/>
    <property type="match status" value="1"/>
</dbReference>
<dbReference type="InterPro" id="IPR017871">
    <property type="entry name" value="ABC_transporter-like_CS"/>
</dbReference>
<keyword evidence="7" id="KW-0406">Ion transport</keyword>
<keyword evidence="8" id="KW-0472">Membrane</keyword>
<dbReference type="InterPro" id="IPR003439">
    <property type="entry name" value="ABC_transporter-like_ATP-bd"/>
</dbReference>
<evidence type="ECO:0000256" key="8">
    <source>
        <dbReference type="ARBA" id="ARBA00023136"/>
    </source>
</evidence>
<evidence type="ECO:0000313" key="11">
    <source>
        <dbReference type="Proteomes" id="UP000636010"/>
    </source>
</evidence>
<feature type="domain" description="ABC transporter" evidence="9">
    <location>
        <begin position="4"/>
        <end position="237"/>
    </location>
</feature>
<dbReference type="CDD" id="cd03259">
    <property type="entry name" value="ABC_Carb_Solutes_like"/>
    <property type="match status" value="1"/>
</dbReference>
<dbReference type="RefSeq" id="WP_188467607.1">
    <property type="nucleotide sequence ID" value="NZ_BAABHU010000020.1"/>
</dbReference>
<dbReference type="SUPFAM" id="SSF52540">
    <property type="entry name" value="P-loop containing nucleoside triphosphate hydrolases"/>
    <property type="match status" value="1"/>
</dbReference>
<dbReference type="PROSITE" id="PS50893">
    <property type="entry name" value="ABC_TRANSPORTER_2"/>
    <property type="match status" value="1"/>
</dbReference>
<evidence type="ECO:0000256" key="6">
    <source>
        <dbReference type="ARBA" id="ARBA00023004"/>
    </source>
</evidence>
<proteinExistence type="predicted"/>
<evidence type="ECO:0000256" key="5">
    <source>
        <dbReference type="ARBA" id="ARBA00022840"/>
    </source>
</evidence>
<dbReference type="Pfam" id="PF00005">
    <property type="entry name" value="ABC_tran"/>
    <property type="match status" value="1"/>
</dbReference>
<evidence type="ECO:0000256" key="3">
    <source>
        <dbReference type="ARBA" id="ARBA00022496"/>
    </source>
</evidence>
<dbReference type="InterPro" id="IPR050093">
    <property type="entry name" value="ABC_SmlMolc_Importer"/>
</dbReference>
<keyword evidence="4" id="KW-0547">Nucleotide-binding</keyword>
<dbReference type="SMART" id="SM00382">
    <property type="entry name" value="AAA"/>
    <property type="match status" value="1"/>
</dbReference>
<keyword evidence="1" id="KW-0813">Transport</keyword>
<organism evidence="10 11">
    <name type="scientific">Marivirga lumbricoides</name>
    <dbReference type="NCBI Taxonomy" id="1046115"/>
    <lineage>
        <taxon>Bacteria</taxon>
        <taxon>Pseudomonadati</taxon>
        <taxon>Bacteroidota</taxon>
        <taxon>Cytophagia</taxon>
        <taxon>Cytophagales</taxon>
        <taxon>Marivirgaceae</taxon>
        <taxon>Marivirga</taxon>
    </lineage>
</organism>
<evidence type="ECO:0000313" key="10">
    <source>
        <dbReference type="EMBL" id="GGC54413.1"/>
    </source>
</evidence>
<dbReference type="PROSITE" id="PS00211">
    <property type="entry name" value="ABC_TRANSPORTER_1"/>
    <property type="match status" value="1"/>
</dbReference>
<evidence type="ECO:0000256" key="2">
    <source>
        <dbReference type="ARBA" id="ARBA00022475"/>
    </source>
</evidence>
<sequence>MYKITLEHIMHSYEDKEVLQDFSFSFEQGKRTCLLGPSGCGKTTVLRLVAGLEKPAKGVIKISETVVSENGAILIPPHQRKIGFVFQDLALWPHFTVYDNIAFGLKENKEKNVKGKVAELLDLFGISDKAPKYPHQLSGGQKQMVAIARSLAMQPEILLMDEPLANIDAHLKERILQHMKDIQRQQQFTMLYVTHDQKEAMNTGDYIVVMNAGKIEAAGSKEEISHSSSRFVRSFIKT</sequence>
<dbReference type="InterPro" id="IPR015853">
    <property type="entry name" value="ABC_transpr_FbpC"/>
</dbReference>
<keyword evidence="2" id="KW-1003">Cell membrane</keyword>
<dbReference type="EMBL" id="BMEC01000020">
    <property type="protein sequence ID" value="GGC54413.1"/>
    <property type="molecule type" value="Genomic_DNA"/>
</dbReference>
<reference evidence="11" key="1">
    <citation type="journal article" date="2019" name="Int. J. Syst. Evol. Microbiol.">
        <title>The Global Catalogue of Microorganisms (GCM) 10K type strain sequencing project: providing services to taxonomists for standard genome sequencing and annotation.</title>
        <authorList>
            <consortium name="The Broad Institute Genomics Platform"/>
            <consortium name="The Broad Institute Genome Sequencing Center for Infectious Disease"/>
            <person name="Wu L."/>
            <person name="Ma J."/>
        </authorList>
    </citation>
    <scope>NUCLEOTIDE SEQUENCE [LARGE SCALE GENOMIC DNA]</scope>
    <source>
        <strain evidence="11">CGMCC 1.10832</strain>
    </source>
</reference>
<protein>
    <recommendedName>
        <fullName evidence="9">ABC transporter domain-containing protein</fullName>
    </recommendedName>
</protein>
<evidence type="ECO:0000256" key="7">
    <source>
        <dbReference type="ARBA" id="ARBA00023065"/>
    </source>
</evidence>
<evidence type="ECO:0000259" key="9">
    <source>
        <dbReference type="PROSITE" id="PS50893"/>
    </source>
</evidence>